<dbReference type="Pfam" id="PF00512">
    <property type="entry name" value="HisKA"/>
    <property type="match status" value="1"/>
</dbReference>
<keyword evidence="9" id="KW-0547">Nucleotide-binding</keyword>
<dbReference type="InterPro" id="IPR003594">
    <property type="entry name" value="HATPase_dom"/>
</dbReference>
<proteinExistence type="predicted"/>
<evidence type="ECO:0000313" key="18">
    <source>
        <dbReference type="EMBL" id="MDQ6599277.1"/>
    </source>
</evidence>
<evidence type="ECO:0000259" key="16">
    <source>
        <dbReference type="PROSITE" id="PS50109"/>
    </source>
</evidence>
<protein>
    <recommendedName>
        <fullName evidence="4">Signal transduction histidine-protein kinase ArlS</fullName>
        <ecNumber evidence="3">2.7.13.3</ecNumber>
    </recommendedName>
</protein>
<dbReference type="PROSITE" id="PS50885">
    <property type="entry name" value="HAMP"/>
    <property type="match status" value="1"/>
</dbReference>
<dbReference type="Pfam" id="PF00672">
    <property type="entry name" value="HAMP"/>
    <property type="match status" value="1"/>
</dbReference>
<keyword evidence="11" id="KW-0067">ATP-binding</keyword>
<dbReference type="PANTHER" id="PTHR45528">
    <property type="entry name" value="SENSOR HISTIDINE KINASE CPXA"/>
    <property type="match status" value="1"/>
</dbReference>
<dbReference type="SMART" id="SM00388">
    <property type="entry name" value="HisKA"/>
    <property type="match status" value="1"/>
</dbReference>
<dbReference type="Proteomes" id="UP000295132">
    <property type="component" value="Unassembled WGS sequence"/>
</dbReference>
<evidence type="ECO:0000256" key="2">
    <source>
        <dbReference type="ARBA" id="ARBA00004651"/>
    </source>
</evidence>
<keyword evidence="7" id="KW-0808">Transferase</keyword>
<feature type="domain" description="Histidine kinase" evidence="16">
    <location>
        <begin position="251"/>
        <end position="466"/>
    </location>
</feature>
<keyword evidence="6" id="KW-0597">Phosphoprotein</keyword>
<reference evidence="18" key="2">
    <citation type="submission" date="2023-08" db="EMBL/GenBank/DDBJ databases">
        <title>Nitrogen cycling bacteria in agricultural field soils.</title>
        <authorList>
            <person name="Jang J."/>
        </authorList>
    </citation>
    <scope>NUCLEOTIDE SEQUENCE</scope>
    <source>
        <strain evidence="18">PS3-36</strain>
    </source>
</reference>
<keyword evidence="21" id="KW-1185">Reference proteome</keyword>
<evidence type="ECO:0000256" key="7">
    <source>
        <dbReference type="ARBA" id="ARBA00022679"/>
    </source>
</evidence>
<dbReference type="SMART" id="SM00387">
    <property type="entry name" value="HATPase_c"/>
    <property type="match status" value="1"/>
</dbReference>
<dbReference type="Gene3D" id="6.10.340.10">
    <property type="match status" value="1"/>
</dbReference>
<evidence type="ECO:0000256" key="5">
    <source>
        <dbReference type="ARBA" id="ARBA00022475"/>
    </source>
</evidence>
<keyword evidence="5" id="KW-1003">Cell membrane</keyword>
<dbReference type="InterPro" id="IPR041610">
    <property type="entry name" value="ArlS_N"/>
</dbReference>
<dbReference type="InterPro" id="IPR050398">
    <property type="entry name" value="HssS/ArlS-like"/>
</dbReference>
<keyword evidence="12 15" id="KW-1133">Transmembrane helix</keyword>
<evidence type="ECO:0000256" key="3">
    <source>
        <dbReference type="ARBA" id="ARBA00012438"/>
    </source>
</evidence>
<comment type="caution">
    <text evidence="19">The sequence shown here is derived from an EMBL/GenBank/DDBJ whole genome shotgun (WGS) entry which is preliminary data.</text>
</comment>
<evidence type="ECO:0000313" key="19">
    <source>
        <dbReference type="EMBL" id="TDK58917.1"/>
    </source>
</evidence>
<keyword evidence="10 19" id="KW-0418">Kinase</keyword>
<dbReference type="Proteomes" id="UP001178888">
    <property type="component" value="Unassembled WGS sequence"/>
</dbReference>
<dbReference type="CDD" id="cd00082">
    <property type="entry name" value="HisKA"/>
    <property type="match status" value="1"/>
</dbReference>
<dbReference type="SUPFAM" id="SSF47384">
    <property type="entry name" value="Homodimeric domain of signal transducing histidine kinase"/>
    <property type="match status" value="1"/>
</dbReference>
<dbReference type="CDD" id="cd06225">
    <property type="entry name" value="HAMP"/>
    <property type="match status" value="1"/>
</dbReference>
<dbReference type="PANTHER" id="PTHR45528:SF12">
    <property type="entry name" value="SENSOR HISTIDINE KINASE ARSS"/>
    <property type="match status" value="1"/>
</dbReference>
<evidence type="ECO:0000256" key="15">
    <source>
        <dbReference type="SAM" id="Phobius"/>
    </source>
</evidence>
<sequence length="466" mass="53182">MIKKLKFYLNKPSWQNKLVLSGSTAIFFTFFLFSFLEYHTVSKWMMNREEIAVNRTITDLKTYFKEKADSLTREDIKNSRDFLRKMNDKDQLIRVYDQKGEVVVSDKNGNFTVLEPTPIKSSLIEKISAEGKEAIVARSPIKGSNFEGTIEIVRQLNNYQKMMDHFFWVMTIFGMAAILFSAISGFFLARQLLTPVRDLTGAMKRIKENGFQGRMEVYKQNDELTELTNVFNEMMDEIETSFLQQKQFVEDASHELRTPVSILEGHLSLLNRWGKKDPAILDESLQASLQELARLKKLVVDLLELTRAGNQRSLSGEKANIPVVIQRVVKNLEVVHPDFQFIMELEPGLPQVLLSEQHLQQVLIILLDNSIKYSKDNRTIQISCHRVDKKVLLSVIDHGIGIPSEHVSEVFNRFYRIDKARSRENGGTGLGLSIAKQLIEKNNGTIAIESKEGIGTKVNILLPAAV</sequence>
<dbReference type="AlphaFoldDB" id="A0A4R5VLJ5"/>
<reference evidence="19 20" key="1">
    <citation type="submission" date="2019-03" db="EMBL/GenBank/DDBJ databases">
        <title>Bacillus niacini sp. nov. a Nicotinate-Metabolizing Mesophile Isolated from Soil.</title>
        <authorList>
            <person name="Zhang G."/>
        </authorList>
    </citation>
    <scope>NUCLEOTIDE SEQUENCE [LARGE SCALE GENOMIC DNA]</scope>
    <source>
        <strain evidence="19 20">WN066</strain>
    </source>
</reference>
<dbReference type="InterPro" id="IPR004358">
    <property type="entry name" value="Sig_transdc_His_kin-like_C"/>
</dbReference>
<dbReference type="Pfam" id="PF02518">
    <property type="entry name" value="HATPase_c"/>
    <property type="match status" value="1"/>
</dbReference>
<dbReference type="CDD" id="cd00075">
    <property type="entry name" value="HATPase"/>
    <property type="match status" value="1"/>
</dbReference>
<dbReference type="PRINTS" id="PR00344">
    <property type="entry name" value="BCTRLSENSOR"/>
</dbReference>
<evidence type="ECO:0000256" key="8">
    <source>
        <dbReference type="ARBA" id="ARBA00022692"/>
    </source>
</evidence>
<evidence type="ECO:0000313" key="21">
    <source>
        <dbReference type="Proteomes" id="UP001178888"/>
    </source>
</evidence>
<dbReference type="InterPro" id="IPR003661">
    <property type="entry name" value="HisK_dim/P_dom"/>
</dbReference>
<evidence type="ECO:0000259" key="17">
    <source>
        <dbReference type="PROSITE" id="PS50885"/>
    </source>
</evidence>
<keyword evidence="13" id="KW-0902">Two-component regulatory system</keyword>
<dbReference type="GO" id="GO:0005886">
    <property type="term" value="C:plasma membrane"/>
    <property type="evidence" value="ECO:0007669"/>
    <property type="project" value="UniProtKB-SubCell"/>
</dbReference>
<comment type="catalytic activity">
    <reaction evidence="1">
        <text>ATP + protein L-histidine = ADP + protein N-phospho-L-histidine.</text>
        <dbReference type="EC" id="2.7.13.3"/>
    </reaction>
</comment>
<dbReference type="PROSITE" id="PS50109">
    <property type="entry name" value="HIS_KIN"/>
    <property type="match status" value="1"/>
</dbReference>
<evidence type="ECO:0000256" key="11">
    <source>
        <dbReference type="ARBA" id="ARBA00022840"/>
    </source>
</evidence>
<dbReference type="InterPro" id="IPR005467">
    <property type="entry name" value="His_kinase_dom"/>
</dbReference>
<dbReference type="GO" id="GO:0005524">
    <property type="term" value="F:ATP binding"/>
    <property type="evidence" value="ECO:0007669"/>
    <property type="project" value="UniProtKB-KW"/>
</dbReference>
<evidence type="ECO:0000256" key="13">
    <source>
        <dbReference type="ARBA" id="ARBA00023012"/>
    </source>
</evidence>
<dbReference type="SUPFAM" id="SSF55874">
    <property type="entry name" value="ATPase domain of HSP90 chaperone/DNA topoisomerase II/histidine kinase"/>
    <property type="match status" value="1"/>
</dbReference>
<name>A0A4R5VLJ5_9BACI</name>
<dbReference type="SMART" id="SM00304">
    <property type="entry name" value="HAMP"/>
    <property type="match status" value="1"/>
</dbReference>
<dbReference type="FunFam" id="1.10.287.130:FF:000001">
    <property type="entry name" value="Two-component sensor histidine kinase"/>
    <property type="match status" value="1"/>
</dbReference>
<dbReference type="EC" id="2.7.13.3" evidence="3"/>
<organism evidence="19 20">
    <name type="scientific">Bacillus salipaludis</name>
    <dbReference type="NCBI Taxonomy" id="2547811"/>
    <lineage>
        <taxon>Bacteria</taxon>
        <taxon>Bacillati</taxon>
        <taxon>Bacillota</taxon>
        <taxon>Bacilli</taxon>
        <taxon>Bacillales</taxon>
        <taxon>Bacillaceae</taxon>
        <taxon>Bacillus</taxon>
    </lineage>
</organism>
<evidence type="ECO:0000256" key="4">
    <source>
        <dbReference type="ARBA" id="ARBA00015735"/>
    </source>
</evidence>
<evidence type="ECO:0000256" key="1">
    <source>
        <dbReference type="ARBA" id="ARBA00000085"/>
    </source>
</evidence>
<accession>A0A4R5VLJ5</accession>
<evidence type="ECO:0000256" key="6">
    <source>
        <dbReference type="ARBA" id="ARBA00022553"/>
    </source>
</evidence>
<evidence type="ECO:0000256" key="10">
    <source>
        <dbReference type="ARBA" id="ARBA00022777"/>
    </source>
</evidence>
<dbReference type="EMBL" id="SMYO01000011">
    <property type="protein sequence ID" value="TDK58917.1"/>
    <property type="molecule type" value="Genomic_DNA"/>
</dbReference>
<dbReference type="GO" id="GO:0000155">
    <property type="term" value="F:phosphorelay sensor kinase activity"/>
    <property type="evidence" value="ECO:0007669"/>
    <property type="project" value="InterPro"/>
</dbReference>
<keyword evidence="8 15" id="KW-0812">Transmembrane</keyword>
<evidence type="ECO:0000256" key="14">
    <source>
        <dbReference type="ARBA" id="ARBA00023136"/>
    </source>
</evidence>
<dbReference type="EMBL" id="JAVGVR010000001">
    <property type="protein sequence ID" value="MDQ6599277.1"/>
    <property type="molecule type" value="Genomic_DNA"/>
</dbReference>
<dbReference type="InterPro" id="IPR036097">
    <property type="entry name" value="HisK_dim/P_sf"/>
</dbReference>
<dbReference type="RefSeq" id="WP_133338036.1">
    <property type="nucleotide sequence ID" value="NZ_JAVGVR010000001.1"/>
</dbReference>
<comment type="subcellular location">
    <subcellularLocation>
        <location evidence="2">Cell membrane</location>
        <topology evidence="2">Multi-pass membrane protein</topology>
    </subcellularLocation>
</comment>
<dbReference type="Gene3D" id="3.30.565.10">
    <property type="entry name" value="Histidine kinase-like ATPase, C-terminal domain"/>
    <property type="match status" value="1"/>
</dbReference>
<evidence type="ECO:0000256" key="9">
    <source>
        <dbReference type="ARBA" id="ARBA00022741"/>
    </source>
</evidence>
<dbReference type="FunFam" id="3.30.565.10:FF:000006">
    <property type="entry name" value="Sensor histidine kinase WalK"/>
    <property type="match status" value="1"/>
</dbReference>
<feature type="transmembrane region" description="Helical" evidence="15">
    <location>
        <begin position="20"/>
        <end position="38"/>
    </location>
</feature>
<dbReference type="InterPro" id="IPR036890">
    <property type="entry name" value="HATPase_C_sf"/>
</dbReference>
<feature type="transmembrane region" description="Helical" evidence="15">
    <location>
        <begin position="166"/>
        <end position="189"/>
    </location>
</feature>
<dbReference type="Pfam" id="PF18719">
    <property type="entry name" value="ArlS_N"/>
    <property type="match status" value="1"/>
</dbReference>
<feature type="domain" description="HAMP" evidence="17">
    <location>
        <begin position="190"/>
        <end position="243"/>
    </location>
</feature>
<dbReference type="SUPFAM" id="SSF158472">
    <property type="entry name" value="HAMP domain-like"/>
    <property type="match status" value="1"/>
</dbReference>
<evidence type="ECO:0000256" key="12">
    <source>
        <dbReference type="ARBA" id="ARBA00022989"/>
    </source>
</evidence>
<dbReference type="InterPro" id="IPR003660">
    <property type="entry name" value="HAMP_dom"/>
</dbReference>
<dbReference type="Gene3D" id="1.10.287.130">
    <property type="match status" value="1"/>
</dbReference>
<evidence type="ECO:0000313" key="20">
    <source>
        <dbReference type="Proteomes" id="UP000295132"/>
    </source>
</evidence>
<keyword evidence="14 15" id="KW-0472">Membrane</keyword>
<gene>
    <name evidence="19" type="ORF">E2K98_22175</name>
    <name evidence="18" type="ORF">RCG21_23565</name>
</gene>